<evidence type="ECO:0000313" key="3">
    <source>
        <dbReference type="Proteomes" id="UP000542813"/>
    </source>
</evidence>
<name>A0A7W9LNC8_9ACTN</name>
<dbReference type="AlphaFoldDB" id="A0A7W9LNC8"/>
<dbReference type="InterPro" id="IPR002575">
    <property type="entry name" value="Aminoglycoside_PTrfase"/>
</dbReference>
<dbReference type="SUPFAM" id="SSF56112">
    <property type="entry name" value="Protein kinase-like (PK-like)"/>
    <property type="match status" value="1"/>
</dbReference>
<dbReference type="Pfam" id="PF01636">
    <property type="entry name" value="APH"/>
    <property type="match status" value="1"/>
</dbReference>
<organism evidence="2 3">
    <name type="scientific">Jiangella mangrovi</name>
    <dbReference type="NCBI Taxonomy" id="1524084"/>
    <lineage>
        <taxon>Bacteria</taxon>
        <taxon>Bacillati</taxon>
        <taxon>Actinomycetota</taxon>
        <taxon>Actinomycetes</taxon>
        <taxon>Jiangellales</taxon>
        <taxon>Jiangellaceae</taxon>
        <taxon>Jiangella</taxon>
    </lineage>
</organism>
<protein>
    <submittedName>
        <fullName evidence="2">Aminoglycoside phosphotransferase (APT) family kinase protein</fullName>
    </submittedName>
</protein>
<keyword evidence="2" id="KW-0808">Transferase</keyword>
<dbReference type="InterPro" id="IPR011009">
    <property type="entry name" value="Kinase-like_dom_sf"/>
</dbReference>
<evidence type="ECO:0000259" key="1">
    <source>
        <dbReference type="Pfam" id="PF01636"/>
    </source>
</evidence>
<dbReference type="PANTHER" id="PTHR21310:SF42">
    <property type="entry name" value="BIFUNCTIONAL AAC_APH"/>
    <property type="match status" value="1"/>
</dbReference>
<sequence>MTDPQPPAIDAGLVARLVAGQFPRWSGLPVRPVEVQGVDNRTFRLGDELAVRLPSAAHYREQVAKEQRWLPRLAPHLPVPIPAPVAVGAPGLGYPWSWSVNRWLPGTTAAAAAVGGSAAFARDVAGFLRALWSADAGGGPPPGTHNFRRGAPVTVYEAETLRALDSLAGRVDVAAARKVWDAAVASTWTGAPAWFHGDCAPGNLLVDDDGRLSAVIDFGTCGVGDPACDLVLSWTFLDGPARSAFRAAMGPIADDGMWARARGWALWKALITYDSDGPRWRAEARRTLDAVLADA</sequence>
<gene>
    <name evidence="2" type="ORF">HD601_004741</name>
</gene>
<dbReference type="EMBL" id="JACHMM010000001">
    <property type="protein sequence ID" value="MBB5790166.1"/>
    <property type="molecule type" value="Genomic_DNA"/>
</dbReference>
<feature type="domain" description="Aminoglycoside phosphotransferase" evidence="1">
    <location>
        <begin position="36"/>
        <end position="264"/>
    </location>
</feature>
<dbReference type="InterPro" id="IPR051678">
    <property type="entry name" value="AGP_Transferase"/>
</dbReference>
<keyword evidence="2" id="KW-0418">Kinase</keyword>
<reference evidence="2 3" key="1">
    <citation type="submission" date="2020-08" db="EMBL/GenBank/DDBJ databases">
        <title>Sequencing the genomes of 1000 actinobacteria strains.</title>
        <authorList>
            <person name="Klenk H.-P."/>
        </authorList>
    </citation>
    <scope>NUCLEOTIDE SEQUENCE [LARGE SCALE GENOMIC DNA]</scope>
    <source>
        <strain evidence="2 3">DSM 102122</strain>
    </source>
</reference>
<dbReference type="Gene3D" id="3.90.1200.10">
    <property type="match status" value="1"/>
</dbReference>
<dbReference type="RefSeq" id="WP_184826033.1">
    <property type="nucleotide sequence ID" value="NZ_JACHMM010000001.1"/>
</dbReference>
<evidence type="ECO:0000313" key="2">
    <source>
        <dbReference type="EMBL" id="MBB5790166.1"/>
    </source>
</evidence>
<dbReference type="Gene3D" id="3.30.200.20">
    <property type="entry name" value="Phosphorylase Kinase, domain 1"/>
    <property type="match status" value="1"/>
</dbReference>
<dbReference type="PANTHER" id="PTHR21310">
    <property type="entry name" value="AMINOGLYCOSIDE PHOSPHOTRANSFERASE-RELATED-RELATED"/>
    <property type="match status" value="1"/>
</dbReference>
<comment type="caution">
    <text evidence="2">The sequence shown here is derived from an EMBL/GenBank/DDBJ whole genome shotgun (WGS) entry which is preliminary data.</text>
</comment>
<dbReference type="GO" id="GO:0016301">
    <property type="term" value="F:kinase activity"/>
    <property type="evidence" value="ECO:0007669"/>
    <property type="project" value="UniProtKB-KW"/>
</dbReference>
<dbReference type="CDD" id="cd05155">
    <property type="entry name" value="APH_ChoK_like_1"/>
    <property type="match status" value="1"/>
</dbReference>
<accession>A0A7W9LNC8</accession>
<dbReference type="Proteomes" id="UP000542813">
    <property type="component" value="Unassembled WGS sequence"/>
</dbReference>
<proteinExistence type="predicted"/>
<keyword evidence="3" id="KW-1185">Reference proteome</keyword>